<dbReference type="InterPro" id="IPR013686">
    <property type="entry name" value="Polypept-transport_assoc_ShlB"/>
</dbReference>
<dbReference type="AlphaFoldDB" id="A0A318MVR9"/>
<evidence type="ECO:0000259" key="6">
    <source>
        <dbReference type="Pfam" id="PF17287"/>
    </source>
</evidence>
<keyword evidence="8" id="KW-1185">Reference proteome</keyword>
<dbReference type="Gene3D" id="3.10.20.310">
    <property type="entry name" value="membrane protein fhac"/>
    <property type="match status" value="1"/>
</dbReference>
<evidence type="ECO:0000256" key="1">
    <source>
        <dbReference type="ARBA" id="ARBA00022452"/>
    </source>
</evidence>
<dbReference type="EMBL" id="QGLT01000004">
    <property type="protein sequence ID" value="PXY99779.1"/>
    <property type="molecule type" value="Genomic_DNA"/>
</dbReference>
<dbReference type="PANTHER" id="PTHR34597">
    <property type="entry name" value="SLR1661 PROTEIN"/>
    <property type="match status" value="1"/>
</dbReference>
<dbReference type="InterPro" id="IPR051544">
    <property type="entry name" value="TPS_OM_transporter"/>
</dbReference>
<keyword evidence="1" id="KW-1134">Transmembrane beta strand</keyword>
<dbReference type="OrthoDB" id="290122at2"/>
<gene>
    <name evidence="7" type="ORF">DK869_07510</name>
</gene>
<feature type="domain" description="Haemolysin activator HlyB C-terminal" evidence="4">
    <location>
        <begin position="210"/>
        <end position="484"/>
    </location>
</feature>
<dbReference type="Pfam" id="PF08479">
    <property type="entry name" value="POTRA_2"/>
    <property type="match status" value="1"/>
</dbReference>
<evidence type="ECO:0000259" key="5">
    <source>
        <dbReference type="Pfam" id="PF08479"/>
    </source>
</evidence>
<dbReference type="GO" id="GO:0008320">
    <property type="term" value="F:protein transmembrane transporter activity"/>
    <property type="evidence" value="ECO:0007669"/>
    <property type="project" value="TreeGrafter"/>
</dbReference>
<keyword evidence="1" id="KW-0472">Membrane</keyword>
<name>A0A318MVR9_9PROT</name>
<dbReference type="InterPro" id="IPR027282">
    <property type="entry name" value="TPS"/>
</dbReference>
<evidence type="ECO:0000256" key="2">
    <source>
        <dbReference type="ARBA" id="ARBA00022692"/>
    </source>
</evidence>
<evidence type="ECO:0000313" key="8">
    <source>
        <dbReference type="Proteomes" id="UP000247565"/>
    </source>
</evidence>
<comment type="caution">
    <text evidence="7">The sequence shown here is derived from an EMBL/GenBank/DDBJ whole genome shotgun (WGS) entry which is preliminary data.</text>
</comment>
<keyword evidence="3" id="KW-0998">Cell outer membrane</keyword>
<feature type="domain" description="ShlB POTRA" evidence="6">
    <location>
        <begin position="151"/>
        <end position="202"/>
    </location>
</feature>
<evidence type="ECO:0000313" key="7">
    <source>
        <dbReference type="EMBL" id="PXY99779.1"/>
    </source>
</evidence>
<evidence type="ECO:0000256" key="3">
    <source>
        <dbReference type="ARBA" id="ARBA00023237"/>
    </source>
</evidence>
<dbReference type="GO" id="GO:0046819">
    <property type="term" value="P:protein secretion by the type V secretion system"/>
    <property type="evidence" value="ECO:0007669"/>
    <property type="project" value="TreeGrafter"/>
</dbReference>
<dbReference type="RefSeq" id="WP_110439399.1">
    <property type="nucleotide sequence ID" value="NZ_CP046393.1"/>
</dbReference>
<dbReference type="PIRSF" id="PIRSF029745">
    <property type="entry name" value="FhaC"/>
    <property type="match status" value="1"/>
</dbReference>
<reference evidence="7 8" key="1">
    <citation type="submission" date="2018-05" db="EMBL/GenBank/DDBJ databases">
        <title>Reference genomes for bee gut microbiota database.</title>
        <authorList>
            <person name="Ellegaard K.M."/>
        </authorList>
    </citation>
    <scope>NUCLEOTIDE SEQUENCE [LARGE SCALE GENOMIC DNA]</scope>
    <source>
        <strain evidence="7 8">ESL0284</strain>
    </source>
</reference>
<protein>
    <submittedName>
        <fullName evidence="7">ShlB/FhaC/HecB family hemolysin secretion/activation protein</fullName>
    </submittedName>
</protein>
<keyword evidence="2" id="KW-0812">Transmembrane</keyword>
<feature type="domain" description="Polypeptide-transport-associated ShlB-type" evidence="5">
    <location>
        <begin position="76"/>
        <end position="150"/>
    </location>
</feature>
<sequence length="576" mass="66119">MNRRSLVFNAILIYCLSFLCLHNKAYGFGNNQYYNSLQYQGYRQRQELMDMELPLSNDISVNQGEKFMPQIKDCVKINNIDIENPYSLSKEKIDHIIKKWNHRCLTVSDINTILNILNQAYLKTNFLTTRAYLPQQDLSSGHLRIVIIEGRIENFNFTGTPERFHEMTAFPWIAGNVLDLNDLKQGLDNMNRLPNWKTSLKINKGHQDNTSIVEVKTPKAGLIHGKVSTDNNGQSISARTIGRSNFIVTDLFGVLDMWSFEYDHSLNNRQRLGHNSFFSMEGSVPMGPWLLWCGWWRSDDMYHDGPKIALHREDVTQKDFHVGISRVLTRDLIGVTSLIISYQTKSFMNYRNHIRENYKSARLSMLNITLSEYTKLWDRVWYINLGTKIGLNGLMTKTWINNSGKYAPHTRFVKFILDIQGDQPIIKSLTWHTFVHGEYSDKSQYDNEQMQIGGPYTVRGFIRQNLAGNAGVYIRNDLSWTLPTDDMHCGDYQAFCDFFLDKSEFYGSLDAGMTRAVYATPYHVDKPKVGNIGSGGIGLRKKDGIFMWDASVTHAFTPSILAPEGWIAGFAFGISF</sequence>
<organism evidence="7 8">
    <name type="scientific">Commensalibacter melissae</name>
    <dbReference type="NCBI Taxonomy" id="2070537"/>
    <lineage>
        <taxon>Bacteria</taxon>
        <taxon>Pseudomonadati</taxon>
        <taxon>Pseudomonadota</taxon>
        <taxon>Alphaproteobacteria</taxon>
        <taxon>Acetobacterales</taxon>
        <taxon>Acetobacteraceae</taxon>
    </lineage>
</organism>
<proteinExistence type="predicted"/>
<dbReference type="Pfam" id="PF17287">
    <property type="entry name" value="POTRA_3"/>
    <property type="match status" value="1"/>
</dbReference>
<dbReference type="GO" id="GO:0098046">
    <property type="term" value="C:type V protein secretion system complex"/>
    <property type="evidence" value="ECO:0007669"/>
    <property type="project" value="TreeGrafter"/>
</dbReference>
<dbReference type="Gene3D" id="2.40.160.50">
    <property type="entry name" value="membrane protein fhac: a member of the omp85/tpsb transporter family"/>
    <property type="match status" value="1"/>
</dbReference>
<dbReference type="PANTHER" id="PTHR34597:SF3">
    <property type="entry name" value="OUTER MEMBRANE TRANSPORTER CDIB"/>
    <property type="match status" value="1"/>
</dbReference>
<dbReference type="Pfam" id="PF03865">
    <property type="entry name" value="ShlB"/>
    <property type="match status" value="1"/>
</dbReference>
<dbReference type="InterPro" id="IPR005565">
    <property type="entry name" value="Hemolysn_activator_HlyB_C"/>
</dbReference>
<evidence type="ECO:0000259" key="4">
    <source>
        <dbReference type="Pfam" id="PF03865"/>
    </source>
</evidence>
<dbReference type="Proteomes" id="UP000247565">
    <property type="component" value="Unassembled WGS sequence"/>
</dbReference>
<dbReference type="InterPro" id="IPR035251">
    <property type="entry name" value="ShlB_POTRA"/>
</dbReference>
<accession>A0A318MVR9</accession>